<dbReference type="InterPro" id="IPR036961">
    <property type="entry name" value="Kinesin_motor_dom_sf"/>
</dbReference>
<dbReference type="EMBL" id="VXAA01002608">
    <property type="protein sequence ID" value="NXI65884.1"/>
    <property type="molecule type" value="Genomic_DNA"/>
</dbReference>
<feature type="domain" description="Kinesin motor" evidence="7">
    <location>
        <begin position="1"/>
        <end position="148"/>
    </location>
</feature>
<dbReference type="InterPro" id="IPR001752">
    <property type="entry name" value="Kinesin_motor_dom"/>
</dbReference>
<evidence type="ECO:0000256" key="1">
    <source>
        <dbReference type="ARBA" id="ARBA00022741"/>
    </source>
</evidence>
<protein>
    <recommendedName>
        <fullName evidence="6">Kinesin-like protein</fullName>
    </recommendedName>
</protein>
<sequence>MDQGNKMRTTTTTTMNASSSRSHMVVTIQFKQIFLDEAITKQSVINLVDLAGSERQKSSGSEKDRLKEGTRVNLSLTTLGNVISALAEAATGKKVLHIPYRDSVLTKLLQSALGGNSRTIMIAAVSPADICYEETLSTLRYAERTKKIKNKAVVNASPTEKLIKDLKAENNKLLSRPAGFGSTGRSIADETQLRELAESAGRMRSAQATWEARLEEARQEWEQQYTAVTQATYFSILAQERRMMETFPYLLNINEDPQLSWVLKHFIQDGTCDVGQSTSNAIILRGLGILDKHATFTNADGKVTLAPRDMCKVVVNGVPITGKTKLQHLDRIILGSNSAYLYVGPPAERTEEDLSRYDYDFFQSELAAAEGFSVDKLGAAGGGEGRADPSVLAAFHDYIKLMPLVAEANQMSQELRKVSEASP</sequence>
<keyword evidence="4 6" id="KW-0505">Motor protein</keyword>
<comment type="caution">
    <text evidence="5">Lacks conserved residue(s) required for the propagation of feature annotation.</text>
</comment>
<dbReference type="InterPro" id="IPR000253">
    <property type="entry name" value="FHA_dom"/>
</dbReference>
<dbReference type="InterPro" id="IPR027417">
    <property type="entry name" value="P-loop_NTPase"/>
</dbReference>
<evidence type="ECO:0000256" key="2">
    <source>
        <dbReference type="ARBA" id="ARBA00022840"/>
    </source>
</evidence>
<comment type="caution">
    <text evidence="8">The sequence shown here is derived from an EMBL/GenBank/DDBJ whole genome shotgun (WGS) entry which is preliminary data.</text>
</comment>
<dbReference type="GO" id="GO:0005874">
    <property type="term" value="C:microtubule"/>
    <property type="evidence" value="ECO:0007669"/>
    <property type="project" value="UniProtKB-KW"/>
</dbReference>
<dbReference type="GO" id="GO:0007018">
    <property type="term" value="P:microtubule-based movement"/>
    <property type="evidence" value="ECO:0007669"/>
    <property type="project" value="InterPro"/>
</dbReference>
<name>A0A7K9UYI6_ANSSE</name>
<dbReference type="PRINTS" id="PR00380">
    <property type="entry name" value="KINESINHEAVY"/>
</dbReference>
<keyword evidence="1 6" id="KW-0547">Nucleotide-binding</keyword>
<dbReference type="CDD" id="cd22709">
    <property type="entry name" value="FHA_KIF28P"/>
    <property type="match status" value="1"/>
</dbReference>
<keyword evidence="2 6" id="KW-0067">ATP-binding</keyword>
<gene>
    <name evidence="8" type="primary">Kif28p</name>
    <name evidence="8" type="ORF">ANSSEM_R11340</name>
</gene>
<dbReference type="PANTHER" id="PTHR47117">
    <property type="entry name" value="STAR-RELATED LIPID TRANSFER PROTEIN 9"/>
    <property type="match status" value="1"/>
</dbReference>
<dbReference type="Pfam" id="PF00498">
    <property type="entry name" value="FHA"/>
    <property type="match status" value="1"/>
</dbReference>
<evidence type="ECO:0000256" key="5">
    <source>
        <dbReference type="PROSITE-ProRule" id="PRU00283"/>
    </source>
</evidence>
<dbReference type="SMART" id="SM00129">
    <property type="entry name" value="KISc"/>
    <property type="match status" value="1"/>
</dbReference>
<reference evidence="8 9" key="1">
    <citation type="submission" date="2019-09" db="EMBL/GenBank/DDBJ databases">
        <title>Bird 10,000 Genomes (B10K) Project - Family phase.</title>
        <authorList>
            <person name="Zhang G."/>
        </authorList>
    </citation>
    <scope>NUCLEOTIDE SEQUENCE [LARGE SCALE GENOMIC DNA]</scope>
    <source>
        <strain evidence="8">B10K-DU-001-57</strain>
        <tissue evidence="8">Muscle</tissue>
    </source>
</reference>
<keyword evidence="3" id="KW-0175">Coiled coil</keyword>
<comment type="similarity">
    <text evidence="5 6">Belongs to the TRAFAC class myosin-kinesin ATPase superfamily. Kinesin family.</text>
</comment>
<keyword evidence="9" id="KW-1185">Reference proteome</keyword>
<organism evidence="8 9">
    <name type="scientific">Anseranas semipalmata</name>
    <name type="common">Magpie goose</name>
    <name type="synonym">Anas semipalmata</name>
    <dbReference type="NCBI Taxonomy" id="8851"/>
    <lineage>
        <taxon>Eukaryota</taxon>
        <taxon>Metazoa</taxon>
        <taxon>Chordata</taxon>
        <taxon>Craniata</taxon>
        <taxon>Vertebrata</taxon>
        <taxon>Euteleostomi</taxon>
        <taxon>Archelosauria</taxon>
        <taxon>Archosauria</taxon>
        <taxon>Dinosauria</taxon>
        <taxon>Saurischia</taxon>
        <taxon>Theropoda</taxon>
        <taxon>Coelurosauria</taxon>
        <taxon>Aves</taxon>
        <taxon>Neognathae</taxon>
        <taxon>Galloanserae</taxon>
        <taxon>Anseriformes</taxon>
        <taxon>Anseranatidae</taxon>
        <taxon>Anseranas</taxon>
    </lineage>
</organism>
<dbReference type="GO" id="GO:0003777">
    <property type="term" value="F:microtubule motor activity"/>
    <property type="evidence" value="ECO:0007669"/>
    <property type="project" value="InterPro"/>
</dbReference>
<evidence type="ECO:0000256" key="4">
    <source>
        <dbReference type="ARBA" id="ARBA00023175"/>
    </source>
</evidence>
<evidence type="ECO:0000256" key="3">
    <source>
        <dbReference type="ARBA" id="ARBA00023054"/>
    </source>
</evidence>
<evidence type="ECO:0000256" key="6">
    <source>
        <dbReference type="RuleBase" id="RU000394"/>
    </source>
</evidence>
<dbReference type="Proteomes" id="UP000567872">
    <property type="component" value="Unassembled WGS sequence"/>
</dbReference>
<evidence type="ECO:0000259" key="7">
    <source>
        <dbReference type="PROSITE" id="PS50067"/>
    </source>
</evidence>
<dbReference type="FunFam" id="2.60.200.20:FF:000034">
    <property type="entry name" value="kinesin-like protein KIF28P"/>
    <property type="match status" value="1"/>
</dbReference>
<dbReference type="GO" id="GO:0008017">
    <property type="term" value="F:microtubule binding"/>
    <property type="evidence" value="ECO:0007669"/>
    <property type="project" value="InterPro"/>
</dbReference>
<evidence type="ECO:0000313" key="8">
    <source>
        <dbReference type="EMBL" id="NXI65884.1"/>
    </source>
</evidence>
<evidence type="ECO:0000313" key="9">
    <source>
        <dbReference type="Proteomes" id="UP000567872"/>
    </source>
</evidence>
<keyword evidence="6" id="KW-0493">Microtubule</keyword>
<dbReference type="SUPFAM" id="SSF52540">
    <property type="entry name" value="P-loop containing nucleoside triphosphate hydrolases"/>
    <property type="match status" value="1"/>
</dbReference>
<accession>A0A7K9UYI6</accession>
<dbReference type="OrthoDB" id="3176171at2759"/>
<dbReference type="Pfam" id="PF00225">
    <property type="entry name" value="Kinesin"/>
    <property type="match status" value="1"/>
</dbReference>
<dbReference type="Gene3D" id="3.40.850.10">
    <property type="entry name" value="Kinesin motor domain"/>
    <property type="match status" value="1"/>
</dbReference>
<dbReference type="PROSITE" id="PS00411">
    <property type="entry name" value="KINESIN_MOTOR_1"/>
    <property type="match status" value="1"/>
</dbReference>
<dbReference type="InterPro" id="IPR019821">
    <property type="entry name" value="Kinesin_motor_CS"/>
</dbReference>
<dbReference type="InterPro" id="IPR008984">
    <property type="entry name" value="SMAD_FHA_dom_sf"/>
</dbReference>
<feature type="non-terminal residue" evidence="8">
    <location>
        <position position="1"/>
    </location>
</feature>
<dbReference type="AlphaFoldDB" id="A0A7K9UYI6"/>
<dbReference type="GO" id="GO:0005524">
    <property type="term" value="F:ATP binding"/>
    <property type="evidence" value="ECO:0007669"/>
    <property type="project" value="UniProtKB-KW"/>
</dbReference>
<feature type="non-terminal residue" evidence="8">
    <location>
        <position position="423"/>
    </location>
</feature>
<proteinExistence type="inferred from homology"/>
<dbReference type="PROSITE" id="PS50067">
    <property type="entry name" value="KINESIN_MOTOR_2"/>
    <property type="match status" value="1"/>
</dbReference>
<dbReference type="Gene3D" id="2.60.200.20">
    <property type="match status" value="1"/>
</dbReference>
<dbReference type="SUPFAM" id="SSF49879">
    <property type="entry name" value="SMAD/FHA domain"/>
    <property type="match status" value="1"/>
</dbReference>